<dbReference type="InterPro" id="IPR039651">
    <property type="entry name" value="FixC-like"/>
</dbReference>
<feature type="domain" description="FixC-like C-terminal" evidence="6">
    <location>
        <begin position="374"/>
        <end position="430"/>
    </location>
</feature>
<evidence type="ECO:0000256" key="2">
    <source>
        <dbReference type="ARBA" id="ARBA00006796"/>
    </source>
</evidence>
<keyword evidence="8" id="KW-1185">Reference proteome</keyword>
<gene>
    <name evidence="7" type="ORF">HDA32_004349</name>
</gene>
<name>A0A852TZ14_9ACTN</name>
<comment type="similarity">
    <text evidence="2">Belongs to the ETF-QO/FixC family.</text>
</comment>
<comment type="caution">
    <text evidence="7">The sequence shown here is derived from an EMBL/GenBank/DDBJ whole genome shotgun (WGS) entry which is preliminary data.</text>
</comment>
<dbReference type="PANTHER" id="PTHR43624:SF2">
    <property type="entry name" value="ELECTRON TRANSFER FLAVOPROTEIN-QUINONE OXIDOREDUCTASE YDIS-RELATED"/>
    <property type="match status" value="1"/>
</dbReference>
<organism evidence="7 8">
    <name type="scientific">Spinactinospora alkalitolerans</name>
    <dbReference type="NCBI Taxonomy" id="687207"/>
    <lineage>
        <taxon>Bacteria</taxon>
        <taxon>Bacillati</taxon>
        <taxon>Actinomycetota</taxon>
        <taxon>Actinomycetes</taxon>
        <taxon>Streptosporangiales</taxon>
        <taxon>Nocardiopsidaceae</taxon>
        <taxon>Spinactinospora</taxon>
    </lineage>
</organism>
<dbReference type="Pfam" id="PF12831">
    <property type="entry name" value="FAD_oxidored"/>
    <property type="match status" value="1"/>
</dbReference>
<dbReference type="GO" id="GO:0016491">
    <property type="term" value="F:oxidoreductase activity"/>
    <property type="evidence" value="ECO:0007669"/>
    <property type="project" value="UniProtKB-KW"/>
</dbReference>
<proteinExistence type="inferred from homology"/>
<accession>A0A852TZ14</accession>
<dbReference type="EMBL" id="JACCCC010000001">
    <property type="protein sequence ID" value="NYE49229.1"/>
    <property type="molecule type" value="Genomic_DNA"/>
</dbReference>
<dbReference type="AlphaFoldDB" id="A0A852TZ14"/>
<dbReference type="EC" id="1.5.5.-" evidence="7"/>
<evidence type="ECO:0000256" key="5">
    <source>
        <dbReference type="ARBA" id="ARBA00023002"/>
    </source>
</evidence>
<evidence type="ECO:0000259" key="6">
    <source>
        <dbReference type="Pfam" id="PF26311"/>
    </source>
</evidence>
<evidence type="ECO:0000256" key="3">
    <source>
        <dbReference type="ARBA" id="ARBA00022630"/>
    </source>
</evidence>
<keyword evidence="5 7" id="KW-0560">Oxidoreductase</keyword>
<dbReference type="Pfam" id="PF26311">
    <property type="entry name" value="ETF-QO_FixC_C"/>
    <property type="match status" value="1"/>
</dbReference>
<evidence type="ECO:0000256" key="4">
    <source>
        <dbReference type="ARBA" id="ARBA00022827"/>
    </source>
</evidence>
<sequence length="432" mass="45920">MTRFDVVVVGAGPAGSAAAITAARSGASVLLVERGPFPGAKNMYGGVIHGRVLDDLVPDWWERAPVQRWVARRSTMVMTGSQSLSVEYRTDAWSQPPYNGATAYRSEFDSWFAGEAERAGARLVCSTTVTGLLRAPDGTVRGVLTDRDGGEVEAGVVVACDGVNSFLAREAGLYPGFSAENFSLGAKEVLALPREEIDKRFGLTGLEGLDIEMLGCTRGIPGGGFLHTNVDTVAVGVVVSTTALAEAKIRPEELIAGVKAHPSIAPYLRGAELKEYSAHLIPEGGYAAMPELAGPGLLVCGDAAGMCLAAGLWLEGVNFAIGSGMAAGEVAARAVRRGDVSEAGLAGYRRRLESDFVLSDHERFRDVPGLVLSERVQRRYPQLVCDAAERLFTVTNPRPKKGVAAVLRETAAAHGVKLRDLARDGWQILRRF</sequence>
<dbReference type="InterPro" id="IPR036188">
    <property type="entry name" value="FAD/NAD-bd_sf"/>
</dbReference>
<dbReference type="PANTHER" id="PTHR43624">
    <property type="entry name" value="ELECTRON TRANSFER FLAVOPROTEIN-QUINONE OXIDOREDUCTASE YDIS-RELATED"/>
    <property type="match status" value="1"/>
</dbReference>
<protein>
    <submittedName>
        <fullName evidence="7">Electron transfer flavoprotein-quinone oxidoreductase</fullName>
        <ecNumber evidence="7">1.5.5.-</ecNumber>
    </submittedName>
</protein>
<dbReference type="RefSeq" id="WP_312863276.1">
    <property type="nucleotide sequence ID" value="NZ_BAAAYY010000031.1"/>
</dbReference>
<evidence type="ECO:0000256" key="1">
    <source>
        <dbReference type="ARBA" id="ARBA00001974"/>
    </source>
</evidence>
<evidence type="ECO:0000313" key="7">
    <source>
        <dbReference type="EMBL" id="NYE49229.1"/>
    </source>
</evidence>
<evidence type="ECO:0000313" key="8">
    <source>
        <dbReference type="Proteomes" id="UP000589036"/>
    </source>
</evidence>
<keyword evidence="4" id="KW-0274">FAD</keyword>
<dbReference type="InterPro" id="IPR059103">
    <property type="entry name" value="FixC-like_C"/>
</dbReference>
<dbReference type="Proteomes" id="UP000589036">
    <property type="component" value="Unassembled WGS sequence"/>
</dbReference>
<dbReference type="Gene3D" id="3.50.50.60">
    <property type="entry name" value="FAD/NAD(P)-binding domain"/>
    <property type="match status" value="1"/>
</dbReference>
<dbReference type="SUPFAM" id="SSF51905">
    <property type="entry name" value="FAD/NAD(P)-binding domain"/>
    <property type="match status" value="1"/>
</dbReference>
<reference evidence="7 8" key="1">
    <citation type="submission" date="2020-07" db="EMBL/GenBank/DDBJ databases">
        <title>Sequencing the genomes of 1000 actinobacteria strains.</title>
        <authorList>
            <person name="Klenk H.-P."/>
        </authorList>
    </citation>
    <scope>NUCLEOTIDE SEQUENCE [LARGE SCALE GENOMIC DNA]</scope>
    <source>
        <strain evidence="7 8">CXB654</strain>
    </source>
</reference>
<comment type="cofactor">
    <cofactor evidence="1">
        <name>FAD</name>
        <dbReference type="ChEBI" id="CHEBI:57692"/>
    </cofactor>
</comment>
<keyword evidence="3" id="KW-0285">Flavoprotein</keyword>
<dbReference type="PRINTS" id="PR00420">
    <property type="entry name" value="RNGMNOXGNASE"/>
</dbReference>
<dbReference type="SUPFAM" id="SSF54373">
    <property type="entry name" value="FAD-linked reductases, C-terminal domain"/>
    <property type="match status" value="1"/>
</dbReference>